<name>A0A4Y2S727_ARAVE</name>
<dbReference type="EMBL" id="BGPR01019839">
    <property type="protein sequence ID" value="GBN83085.1"/>
    <property type="molecule type" value="Genomic_DNA"/>
</dbReference>
<proteinExistence type="predicted"/>
<accession>A0A4Y2S727</accession>
<sequence length="177" mass="20872">MSEVNYIAAVDWKVLPDNYVFPNRIVLLDALTQDQLIILSVEDTFSLYEHEWRVPGQYLPSFIESSYFKSVCLPTPDGREPVLGTNDPLAWQFFMDRQMTIQWLGEVPHQPENPILIRAMHLANYVKDQKMMDWTCEYFVKIMSKGNRKQWKRVGNRLCRDVHEKNMGDENLQDEKS</sequence>
<keyword evidence="2" id="KW-1185">Reference proteome</keyword>
<evidence type="ECO:0000313" key="1">
    <source>
        <dbReference type="EMBL" id="GBN83085.1"/>
    </source>
</evidence>
<dbReference type="Proteomes" id="UP000499080">
    <property type="component" value="Unassembled WGS sequence"/>
</dbReference>
<dbReference type="AlphaFoldDB" id="A0A4Y2S727"/>
<protein>
    <submittedName>
        <fullName evidence="1">Uncharacterized protein</fullName>
    </submittedName>
</protein>
<reference evidence="1 2" key="1">
    <citation type="journal article" date="2019" name="Sci. Rep.">
        <title>Orb-weaving spider Araneus ventricosus genome elucidates the spidroin gene catalogue.</title>
        <authorList>
            <person name="Kono N."/>
            <person name="Nakamura H."/>
            <person name="Ohtoshi R."/>
            <person name="Moran D.A.P."/>
            <person name="Shinohara A."/>
            <person name="Yoshida Y."/>
            <person name="Fujiwara M."/>
            <person name="Mori M."/>
            <person name="Tomita M."/>
            <person name="Arakawa K."/>
        </authorList>
    </citation>
    <scope>NUCLEOTIDE SEQUENCE [LARGE SCALE GENOMIC DNA]</scope>
</reference>
<gene>
    <name evidence="1" type="ORF">AVEN_233317_1</name>
</gene>
<comment type="caution">
    <text evidence="1">The sequence shown here is derived from an EMBL/GenBank/DDBJ whole genome shotgun (WGS) entry which is preliminary data.</text>
</comment>
<organism evidence="1 2">
    <name type="scientific">Araneus ventricosus</name>
    <name type="common">Orbweaver spider</name>
    <name type="synonym">Epeira ventricosa</name>
    <dbReference type="NCBI Taxonomy" id="182803"/>
    <lineage>
        <taxon>Eukaryota</taxon>
        <taxon>Metazoa</taxon>
        <taxon>Ecdysozoa</taxon>
        <taxon>Arthropoda</taxon>
        <taxon>Chelicerata</taxon>
        <taxon>Arachnida</taxon>
        <taxon>Araneae</taxon>
        <taxon>Araneomorphae</taxon>
        <taxon>Entelegynae</taxon>
        <taxon>Araneoidea</taxon>
        <taxon>Araneidae</taxon>
        <taxon>Araneus</taxon>
    </lineage>
</organism>
<evidence type="ECO:0000313" key="2">
    <source>
        <dbReference type="Proteomes" id="UP000499080"/>
    </source>
</evidence>